<reference evidence="1" key="2">
    <citation type="submission" date="2021-04" db="EMBL/GenBank/DDBJ databases">
        <authorList>
            <person name="Gilroy R."/>
        </authorList>
    </citation>
    <scope>NUCLEOTIDE SEQUENCE</scope>
    <source>
        <strain evidence="1">ChiBcec18-1249</strain>
    </source>
</reference>
<dbReference type="Proteomes" id="UP000823824">
    <property type="component" value="Unassembled WGS sequence"/>
</dbReference>
<dbReference type="EMBL" id="DWZJ01000032">
    <property type="protein sequence ID" value="HJB12930.1"/>
    <property type="molecule type" value="Genomic_DNA"/>
</dbReference>
<gene>
    <name evidence="1" type="ORF">H9787_04395</name>
</gene>
<proteinExistence type="predicted"/>
<sequence length="51" mass="5951">MPRPKWLTTGGIEKRGGILLQNLYTSPKDAGAWERPAWVCRTCKKIIMEYW</sequence>
<organism evidence="1 2">
    <name type="scientific">Candidatus Oscillibacter excrementigallinarum</name>
    <dbReference type="NCBI Taxonomy" id="2838716"/>
    <lineage>
        <taxon>Bacteria</taxon>
        <taxon>Bacillati</taxon>
        <taxon>Bacillota</taxon>
        <taxon>Clostridia</taxon>
        <taxon>Eubacteriales</taxon>
        <taxon>Oscillospiraceae</taxon>
        <taxon>Oscillibacter</taxon>
    </lineage>
</organism>
<dbReference type="AlphaFoldDB" id="A0A9D2LI26"/>
<evidence type="ECO:0000313" key="2">
    <source>
        <dbReference type="Proteomes" id="UP000823824"/>
    </source>
</evidence>
<protein>
    <submittedName>
        <fullName evidence="1">Uncharacterized protein</fullName>
    </submittedName>
</protein>
<reference evidence="1" key="1">
    <citation type="journal article" date="2021" name="PeerJ">
        <title>Extensive microbial diversity within the chicken gut microbiome revealed by metagenomics and culture.</title>
        <authorList>
            <person name="Gilroy R."/>
            <person name="Ravi A."/>
            <person name="Getino M."/>
            <person name="Pursley I."/>
            <person name="Horton D.L."/>
            <person name="Alikhan N.F."/>
            <person name="Baker D."/>
            <person name="Gharbi K."/>
            <person name="Hall N."/>
            <person name="Watson M."/>
            <person name="Adriaenssens E.M."/>
            <person name="Foster-Nyarko E."/>
            <person name="Jarju S."/>
            <person name="Secka A."/>
            <person name="Antonio M."/>
            <person name="Oren A."/>
            <person name="Chaudhuri R.R."/>
            <person name="La Ragione R."/>
            <person name="Hildebrand F."/>
            <person name="Pallen M.J."/>
        </authorList>
    </citation>
    <scope>NUCLEOTIDE SEQUENCE</scope>
    <source>
        <strain evidence="1">ChiBcec18-1249</strain>
    </source>
</reference>
<accession>A0A9D2LI26</accession>
<evidence type="ECO:0000313" key="1">
    <source>
        <dbReference type="EMBL" id="HJB12930.1"/>
    </source>
</evidence>
<name>A0A9D2LI26_9FIRM</name>
<comment type="caution">
    <text evidence="1">The sequence shown here is derived from an EMBL/GenBank/DDBJ whole genome shotgun (WGS) entry which is preliminary data.</text>
</comment>